<proteinExistence type="predicted"/>
<accession>A0ACA9L7B2</accession>
<gene>
    <name evidence="1" type="ORF">SCALOS_LOCUS3757</name>
</gene>
<sequence length="120" mass="14018">MEENASICYLQMTSSYFSKNWKTTYKCVFSGYNTYQTLSSLLGNQYWSVRYYKYNQVSYIVLFIQTIDEDLVLALDALITKKVAKKVLKKKNQNTIDKEDPSLIVTLEKNIAEKPKFIVD</sequence>
<evidence type="ECO:0000313" key="2">
    <source>
        <dbReference type="Proteomes" id="UP000789860"/>
    </source>
</evidence>
<organism evidence="1 2">
    <name type="scientific">Scutellospora calospora</name>
    <dbReference type="NCBI Taxonomy" id="85575"/>
    <lineage>
        <taxon>Eukaryota</taxon>
        <taxon>Fungi</taxon>
        <taxon>Fungi incertae sedis</taxon>
        <taxon>Mucoromycota</taxon>
        <taxon>Glomeromycotina</taxon>
        <taxon>Glomeromycetes</taxon>
        <taxon>Diversisporales</taxon>
        <taxon>Gigasporaceae</taxon>
        <taxon>Scutellospora</taxon>
    </lineage>
</organism>
<keyword evidence="2" id="KW-1185">Reference proteome</keyword>
<evidence type="ECO:0000313" key="1">
    <source>
        <dbReference type="EMBL" id="CAG8513381.1"/>
    </source>
</evidence>
<reference evidence="1" key="1">
    <citation type="submission" date="2021-06" db="EMBL/GenBank/DDBJ databases">
        <authorList>
            <person name="Kallberg Y."/>
            <person name="Tangrot J."/>
            <person name="Rosling A."/>
        </authorList>
    </citation>
    <scope>NUCLEOTIDE SEQUENCE</scope>
    <source>
        <strain evidence="1">AU212A</strain>
    </source>
</reference>
<protein>
    <submittedName>
        <fullName evidence="1">7348_t:CDS:1</fullName>
    </submittedName>
</protein>
<name>A0ACA9L7B2_9GLOM</name>
<dbReference type="EMBL" id="CAJVPM010004450">
    <property type="protein sequence ID" value="CAG8513381.1"/>
    <property type="molecule type" value="Genomic_DNA"/>
</dbReference>
<comment type="caution">
    <text evidence="1">The sequence shown here is derived from an EMBL/GenBank/DDBJ whole genome shotgun (WGS) entry which is preliminary data.</text>
</comment>
<dbReference type="Proteomes" id="UP000789860">
    <property type="component" value="Unassembled WGS sequence"/>
</dbReference>